<sequence length="222" mass="22894">MRKLIVLVGAGLLAAGLAGCDVRPGPGPEKTTKIDTIVAVVGGKPAKGFRVEPMQGDNSIDCQFAQISRSATTMGVFGGCGASAQSADVCWPGTGHRLLCGTEPWDRTLIEWEITSGRLPLRAEPSATPEPWGLELADGRRCRVRVGGAWGGRADGMVGAYSCTGGQNQVVLQGADATTAIDRSTAIWTVQLGRLGAGNPDLGSPVKVSVRTAYFAGSQVGG</sequence>
<proteinExistence type="predicted"/>
<keyword evidence="2" id="KW-1185">Reference proteome</keyword>
<gene>
    <name evidence="1" type="ORF">GCM10010528_04190</name>
</gene>
<organism evidence="1 2">
    <name type="scientific">Gordonia defluvii</name>
    <dbReference type="NCBI Taxonomy" id="283718"/>
    <lineage>
        <taxon>Bacteria</taxon>
        <taxon>Bacillati</taxon>
        <taxon>Actinomycetota</taxon>
        <taxon>Actinomycetes</taxon>
        <taxon>Mycobacteriales</taxon>
        <taxon>Gordoniaceae</taxon>
        <taxon>Gordonia</taxon>
    </lineage>
</organism>
<dbReference type="PROSITE" id="PS51257">
    <property type="entry name" value="PROKAR_LIPOPROTEIN"/>
    <property type="match status" value="1"/>
</dbReference>
<dbReference type="Proteomes" id="UP001501035">
    <property type="component" value="Unassembled WGS sequence"/>
</dbReference>
<accession>A0ABN3YE85</accession>
<dbReference type="EMBL" id="BAAAVS010000002">
    <property type="protein sequence ID" value="GAA3025442.1"/>
    <property type="molecule type" value="Genomic_DNA"/>
</dbReference>
<reference evidence="1 2" key="1">
    <citation type="journal article" date="2019" name="Int. J. Syst. Evol. Microbiol.">
        <title>The Global Catalogue of Microorganisms (GCM) 10K type strain sequencing project: providing services to taxonomists for standard genome sequencing and annotation.</title>
        <authorList>
            <consortium name="The Broad Institute Genomics Platform"/>
            <consortium name="The Broad Institute Genome Sequencing Center for Infectious Disease"/>
            <person name="Wu L."/>
            <person name="Ma J."/>
        </authorList>
    </citation>
    <scope>NUCLEOTIDE SEQUENCE [LARGE SCALE GENOMIC DNA]</scope>
    <source>
        <strain evidence="1 2">JCM 14234</strain>
    </source>
</reference>
<evidence type="ECO:0000313" key="1">
    <source>
        <dbReference type="EMBL" id="GAA3025442.1"/>
    </source>
</evidence>
<comment type="caution">
    <text evidence="1">The sequence shown here is derived from an EMBL/GenBank/DDBJ whole genome shotgun (WGS) entry which is preliminary data.</text>
</comment>
<name>A0ABN3YE85_9ACTN</name>
<dbReference type="RefSeq" id="WP_290714281.1">
    <property type="nucleotide sequence ID" value="NZ_BAAAVS010000002.1"/>
</dbReference>
<protein>
    <submittedName>
        <fullName evidence="1">Uncharacterized protein</fullName>
    </submittedName>
</protein>
<evidence type="ECO:0000313" key="2">
    <source>
        <dbReference type="Proteomes" id="UP001501035"/>
    </source>
</evidence>